<protein>
    <recommendedName>
        <fullName evidence="11">Olfactory receptor</fullName>
    </recommendedName>
</protein>
<evidence type="ECO:0000313" key="13">
    <source>
        <dbReference type="Proteomes" id="UP001652627"/>
    </source>
</evidence>
<evidence type="ECO:0000256" key="11">
    <source>
        <dbReference type="RuleBase" id="RU363047"/>
    </source>
</evidence>
<evidence type="ECO:0000256" key="3">
    <source>
        <dbReference type="ARBA" id="ARBA00022692"/>
    </source>
</evidence>
<dbReference type="RefSeq" id="XP_067167397.1">
    <property type="nucleotide sequence ID" value="XM_067311296.1"/>
</dbReference>
<sequence>MENQTSVTEFILLGFPSIQRVHVLLFVGVLVIYILTVTGNIIIIAIVLTDSTLHKPMYFFLGNLSSLGILYVSSTIPKLLANLLDAKKSISIAGCKAQAFSHFFLGTTEFFLLTAMSFDRYLAICSPLHYTTIMSGRLCAQLSFASWAAGFLSNLAQSFLVFPLPFCGPNVIDHYYCDVKPLLQLACAETHHIERIIFIISAIVLFGTSILTTVSYCFIIVTILRIPSASGRQKAFSTCTAHLSVLLLLYGAVICIYARPSGHASLGTNKVASLLNTLVTPLLNPFIYTLRNKEVKTALKKALIRNKILEPVQVPLNGSTAFWGIRHSFHFRIVSKLAEGALCPFIQVIDEEVEEDWTQC</sequence>
<keyword evidence="9 10" id="KW-0807">Transducer</keyword>
<feature type="transmembrane region" description="Helical" evidence="11">
    <location>
        <begin position="23"/>
        <end position="48"/>
    </location>
</feature>
<gene>
    <name evidence="14" type="primary">LOC136994276</name>
</gene>
<dbReference type="InterPro" id="IPR000725">
    <property type="entry name" value="Olfact_rcpt"/>
</dbReference>
<keyword evidence="8 10" id="KW-0675">Receptor</keyword>
<dbReference type="PRINTS" id="PR00237">
    <property type="entry name" value="GPCRRHODOPSN"/>
</dbReference>
<keyword evidence="5 11" id="KW-1133">Transmembrane helix</keyword>
<feature type="domain" description="G-protein coupled receptors family 1 profile" evidence="12">
    <location>
        <begin position="39"/>
        <end position="288"/>
    </location>
</feature>
<comment type="similarity">
    <text evidence="10">Belongs to the G-protein coupled receptor 1 family.</text>
</comment>
<evidence type="ECO:0000256" key="6">
    <source>
        <dbReference type="ARBA" id="ARBA00023040"/>
    </source>
</evidence>
<comment type="subcellular location">
    <subcellularLocation>
        <location evidence="1 11">Cell membrane</location>
        <topology evidence="1 11">Multi-pass membrane protein</topology>
    </subcellularLocation>
</comment>
<feature type="transmembrane region" description="Helical" evidence="11">
    <location>
        <begin position="60"/>
        <end position="80"/>
    </location>
</feature>
<evidence type="ECO:0000256" key="1">
    <source>
        <dbReference type="ARBA" id="ARBA00004651"/>
    </source>
</evidence>
<dbReference type="Pfam" id="PF13853">
    <property type="entry name" value="7tm_4"/>
    <property type="match status" value="1"/>
</dbReference>
<evidence type="ECO:0000256" key="10">
    <source>
        <dbReference type="RuleBase" id="RU000688"/>
    </source>
</evidence>
<keyword evidence="2 11" id="KW-1003">Cell membrane</keyword>
<dbReference type="InterPro" id="IPR000276">
    <property type="entry name" value="GPCR_Rhodpsn"/>
</dbReference>
<evidence type="ECO:0000256" key="5">
    <source>
        <dbReference type="ARBA" id="ARBA00022989"/>
    </source>
</evidence>
<evidence type="ECO:0000256" key="7">
    <source>
        <dbReference type="ARBA" id="ARBA00023136"/>
    </source>
</evidence>
<dbReference type="Proteomes" id="UP001652627">
    <property type="component" value="Chromosome 26"/>
</dbReference>
<dbReference type="SUPFAM" id="SSF81321">
    <property type="entry name" value="Family A G protein-coupled receptor-like"/>
    <property type="match status" value="1"/>
</dbReference>
<keyword evidence="3 10" id="KW-0812">Transmembrane</keyword>
<dbReference type="InterPro" id="IPR047132">
    <property type="entry name" value="Olfact_rcpt_6C-like"/>
</dbReference>
<keyword evidence="6 10" id="KW-0297">G-protein coupled receptor</keyword>
<keyword evidence="4 11" id="KW-0552">Olfaction</keyword>
<dbReference type="GeneID" id="136994276"/>
<dbReference type="PROSITE" id="PS50262">
    <property type="entry name" value="G_PROTEIN_RECEP_F1_2"/>
    <property type="match status" value="1"/>
</dbReference>
<proteinExistence type="inferred from homology"/>
<evidence type="ECO:0000256" key="2">
    <source>
        <dbReference type="ARBA" id="ARBA00022475"/>
    </source>
</evidence>
<dbReference type="PANTHER" id="PTHR26454">
    <property type="entry name" value="OLFACTORY RECEPTOR"/>
    <property type="match status" value="1"/>
</dbReference>
<evidence type="ECO:0000256" key="4">
    <source>
        <dbReference type="ARBA" id="ARBA00022725"/>
    </source>
</evidence>
<reference evidence="14" key="1">
    <citation type="submission" date="2025-08" db="UniProtKB">
        <authorList>
            <consortium name="RefSeq"/>
        </authorList>
    </citation>
    <scope>IDENTIFICATION</scope>
    <source>
        <tissue evidence="14">Blood</tissue>
    </source>
</reference>
<dbReference type="Gene3D" id="1.20.1070.10">
    <property type="entry name" value="Rhodopsin 7-helix transmembrane proteins"/>
    <property type="match status" value="1"/>
</dbReference>
<name>A0ABM4FR27_9AVES</name>
<feature type="transmembrane region" description="Helical" evidence="11">
    <location>
        <begin position="196"/>
        <end position="224"/>
    </location>
</feature>
<feature type="transmembrane region" description="Helical" evidence="11">
    <location>
        <begin position="271"/>
        <end position="290"/>
    </location>
</feature>
<organism evidence="13 14">
    <name type="scientific">Apteryx mantelli</name>
    <name type="common">North Island brown kiwi</name>
    <dbReference type="NCBI Taxonomy" id="2696672"/>
    <lineage>
        <taxon>Eukaryota</taxon>
        <taxon>Metazoa</taxon>
        <taxon>Chordata</taxon>
        <taxon>Craniata</taxon>
        <taxon>Vertebrata</taxon>
        <taxon>Euteleostomi</taxon>
        <taxon>Archelosauria</taxon>
        <taxon>Archosauria</taxon>
        <taxon>Dinosauria</taxon>
        <taxon>Saurischia</taxon>
        <taxon>Theropoda</taxon>
        <taxon>Coelurosauria</taxon>
        <taxon>Aves</taxon>
        <taxon>Palaeognathae</taxon>
        <taxon>Apterygiformes</taxon>
        <taxon>Apterygidae</taxon>
        <taxon>Apteryx</taxon>
    </lineage>
</organism>
<dbReference type="InterPro" id="IPR017452">
    <property type="entry name" value="GPCR_Rhodpsn_7TM"/>
</dbReference>
<keyword evidence="13" id="KW-1185">Reference proteome</keyword>
<evidence type="ECO:0000313" key="14">
    <source>
        <dbReference type="RefSeq" id="XP_067167397.1"/>
    </source>
</evidence>
<feature type="transmembrane region" description="Helical" evidence="11">
    <location>
        <begin position="236"/>
        <end position="259"/>
    </location>
</feature>
<feature type="transmembrane region" description="Helical" evidence="11">
    <location>
        <begin position="138"/>
        <end position="156"/>
    </location>
</feature>
<accession>A0ABM4FR27</accession>
<keyword evidence="7 11" id="KW-0472">Membrane</keyword>
<evidence type="ECO:0000256" key="9">
    <source>
        <dbReference type="ARBA" id="ARBA00023224"/>
    </source>
</evidence>
<evidence type="ECO:0000259" key="12">
    <source>
        <dbReference type="PROSITE" id="PS50262"/>
    </source>
</evidence>
<dbReference type="CDD" id="cd15912">
    <property type="entry name" value="7tmA_OR6C-like"/>
    <property type="match status" value="1"/>
</dbReference>
<keyword evidence="11" id="KW-0716">Sensory transduction</keyword>
<dbReference type="PRINTS" id="PR00245">
    <property type="entry name" value="OLFACTORYR"/>
</dbReference>
<evidence type="ECO:0000256" key="8">
    <source>
        <dbReference type="ARBA" id="ARBA00023170"/>
    </source>
</evidence>
<dbReference type="PANTHER" id="PTHR26454:SF30">
    <property type="entry name" value="OLFACTORY RECEPTOR 6X1"/>
    <property type="match status" value="1"/>
</dbReference>
<dbReference type="PROSITE" id="PS00237">
    <property type="entry name" value="G_PROTEIN_RECEP_F1_1"/>
    <property type="match status" value="1"/>
</dbReference>